<dbReference type="STRING" id="1117707.VQ7734_02006"/>
<organism evidence="7 8">
    <name type="scientific">Vibrio quintilis</name>
    <dbReference type="NCBI Taxonomy" id="1117707"/>
    <lineage>
        <taxon>Bacteria</taxon>
        <taxon>Pseudomonadati</taxon>
        <taxon>Pseudomonadota</taxon>
        <taxon>Gammaproteobacteria</taxon>
        <taxon>Vibrionales</taxon>
        <taxon>Vibrionaceae</taxon>
        <taxon>Vibrio</taxon>
    </lineage>
</organism>
<dbReference type="Gene3D" id="3.20.20.70">
    <property type="entry name" value="Aldolase class I"/>
    <property type="match status" value="1"/>
</dbReference>
<dbReference type="SUPFAM" id="SSF51569">
    <property type="entry name" value="Aldolase"/>
    <property type="match status" value="1"/>
</dbReference>
<dbReference type="PROSITE" id="PS00666">
    <property type="entry name" value="DHDPS_2"/>
    <property type="match status" value="1"/>
</dbReference>
<evidence type="ECO:0000256" key="6">
    <source>
        <dbReference type="PIRSR" id="PIRSR001365-2"/>
    </source>
</evidence>
<evidence type="ECO:0000256" key="3">
    <source>
        <dbReference type="ARBA" id="ARBA00023270"/>
    </source>
</evidence>
<feature type="active site" description="Schiff-base intermediate with substrate" evidence="5">
    <location>
        <position position="163"/>
    </location>
</feature>
<evidence type="ECO:0000256" key="1">
    <source>
        <dbReference type="ARBA" id="ARBA00007592"/>
    </source>
</evidence>
<evidence type="ECO:0000256" key="2">
    <source>
        <dbReference type="ARBA" id="ARBA00023239"/>
    </source>
</evidence>
<name>A0A1M7YU91_9VIBR</name>
<accession>A0A1M7YU91</accession>
<dbReference type="PANTHER" id="PTHR12128:SF66">
    <property type="entry name" value="4-HYDROXY-2-OXOGLUTARATE ALDOLASE, MITOCHONDRIAL"/>
    <property type="match status" value="1"/>
</dbReference>
<dbReference type="InterPro" id="IPR020625">
    <property type="entry name" value="Schiff_base-form_aldolases_AS"/>
</dbReference>
<keyword evidence="3" id="KW-0704">Schiff base</keyword>
<evidence type="ECO:0000256" key="4">
    <source>
        <dbReference type="PIRNR" id="PIRNR001365"/>
    </source>
</evidence>
<reference evidence="8" key="1">
    <citation type="submission" date="2016-12" db="EMBL/GenBank/DDBJ databases">
        <authorList>
            <person name="Rodrigo-Torres L."/>
            <person name="Arahal R.D."/>
            <person name="Lucena T."/>
        </authorList>
    </citation>
    <scope>NUCLEOTIDE SEQUENCE [LARGE SCALE GENOMIC DNA]</scope>
</reference>
<dbReference type="EMBL" id="FRFG01000023">
    <property type="protein sequence ID" value="SHO56237.1"/>
    <property type="molecule type" value="Genomic_DNA"/>
</dbReference>
<dbReference type="InterPro" id="IPR002220">
    <property type="entry name" value="DapA-like"/>
</dbReference>
<dbReference type="GO" id="GO:0008840">
    <property type="term" value="F:4-hydroxy-tetrahydrodipicolinate synthase activity"/>
    <property type="evidence" value="ECO:0007669"/>
    <property type="project" value="TreeGrafter"/>
</dbReference>
<sequence>MTTPVSGPHIAIVTPFDDQGNLNEQAMRQQVQRQISHGNKVFCNGTNGEFFVLNDQEKRRVTEICLEEAQHDDQVVTHIGEISLAQTIAHGKDAEQMGVKAVSVITPWFVALREKELIRYYQQVADSLSIPVYLYNIPARTGNTITPAIADVLATHPNIYGIKDSAGSLESLKGFLDVSARHDNFDVLNGPDSLILTGYQLGCTGCISGLGNIVPELVNQVWQSYSTDDQQQALQAQERISYLRANLFSIGFGPAVVKQALNQLGHQVGPSRYPTQFNEEEINQITKVLSSE</sequence>
<evidence type="ECO:0000256" key="5">
    <source>
        <dbReference type="PIRSR" id="PIRSR001365-1"/>
    </source>
</evidence>
<dbReference type="InterPro" id="IPR013785">
    <property type="entry name" value="Aldolase_TIM"/>
</dbReference>
<dbReference type="RefSeq" id="WP_073581993.1">
    <property type="nucleotide sequence ID" value="NZ_AP024897.1"/>
</dbReference>
<dbReference type="Pfam" id="PF00701">
    <property type="entry name" value="DHDPS"/>
    <property type="match status" value="1"/>
</dbReference>
<feature type="binding site" evidence="6">
    <location>
        <position position="207"/>
    </location>
    <ligand>
        <name>pyruvate</name>
        <dbReference type="ChEBI" id="CHEBI:15361"/>
    </ligand>
</feature>
<evidence type="ECO:0000313" key="8">
    <source>
        <dbReference type="Proteomes" id="UP000184600"/>
    </source>
</evidence>
<dbReference type="EC" id="4.1.2.-" evidence="7"/>
<dbReference type="Proteomes" id="UP000184600">
    <property type="component" value="Unassembled WGS sequence"/>
</dbReference>
<proteinExistence type="inferred from homology"/>
<dbReference type="PRINTS" id="PR00146">
    <property type="entry name" value="DHPICSNTHASE"/>
</dbReference>
<dbReference type="PANTHER" id="PTHR12128">
    <property type="entry name" value="DIHYDRODIPICOLINATE SYNTHASE"/>
    <property type="match status" value="1"/>
</dbReference>
<protein>
    <submittedName>
        <fullName evidence="7">Putative 2-keto-3-deoxy-galactonate aldolase YagE</fullName>
        <ecNumber evidence="7">4.1.2.-</ecNumber>
    </submittedName>
</protein>
<evidence type="ECO:0000313" key="7">
    <source>
        <dbReference type="EMBL" id="SHO56237.1"/>
    </source>
</evidence>
<gene>
    <name evidence="7" type="primary">yagE</name>
    <name evidence="7" type="ORF">VQ7734_02006</name>
</gene>
<dbReference type="SMART" id="SM01130">
    <property type="entry name" value="DHDPS"/>
    <property type="match status" value="1"/>
</dbReference>
<comment type="similarity">
    <text evidence="1 4">Belongs to the DapA family.</text>
</comment>
<dbReference type="AlphaFoldDB" id="A0A1M7YU91"/>
<feature type="active site" description="Proton donor/acceptor" evidence="5">
    <location>
        <position position="135"/>
    </location>
</feature>
<dbReference type="CDD" id="cd00408">
    <property type="entry name" value="DHDPS-like"/>
    <property type="match status" value="1"/>
</dbReference>
<keyword evidence="2 4" id="KW-0456">Lyase</keyword>
<keyword evidence="8" id="KW-1185">Reference proteome</keyword>
<dbReference type="OrthoDB" id="9782828at2"/>
<dbReference type="PIRSF" id="PIRSF001365">
    <property type="entry name" value="DHDPS"/>
    <property type="match status" value="1"/>
</dbReference>
<dbReference type="GO" id="GO:0044281">
    <property type="term" value="P:small molecule metabolic process"/>
    <property type="evidence" value="ECO:0007669"/>
    <property type="project" value="UniProtKB-ARBA"/>
</dbReference>